<comment type="caution">
    <text evidence="12">Lacks conserved residue(s) required for the propagation of feature annotation.</text>
</comment>
<protein>
    <recommendedName>
        <fullName evidence="12">Innexin</fullName>
    </recommendedName>
</protein>
<dbReference type="GO" id="GO:0007602">
    <property type="term" value="P:phototransduction"/>
    <property type="evidence" value="ECO:0007669"/>
    <property type="project" value="TreeGrafter"/>
</dbReference>
<comment type="caution">
    <text evidence="13">The sequence shown here is derived from an EMBL/GenBank/DDBJ whole genome shotgun (WGS) entry which is preliminary data.</text>
</comment>
<evidence type="ECO:0000256" key="6">
    <source>
        <dbReference type="ARBA" id="ARBA00022868"/>
    </source>
</evidence>
<name>A0AAV8W698_9CUCU</name>
<proteinExistence type="inferred from homology"/>
<feature type="transmembrane region" description="Helical" evidence="12">
    <location>
        <begin position="131"/>
        <end position="153"/>
    </location>
</feature>
<keyword evidence="7" id="KW-0965">Cell junction</keyword>
<organism evidence="13 14">
    <name type="scientific">Exocentrus adspersus</name>
    <dbReference type="NCBI Taxonomy" id="1586481"/>
    <lineage>
        <taxon>Eukaryota</taxon>
        <taxon>Metazoa</taxon>
        <taxon>Ecdysozoa</taxon>
        <taxon>Arthropoda</taxon>
        <taxon>Hexapoda</taxon>
        <taxon>Insecta</taxon>
        <taxon>Pterygota</taxon>
        <taxon>Neoptera</taxon>
        <taxon>Endopterygota</taxon>
        <taxon>Coleoptera</taxon>
        <taxon>Polyphaga</taxon>
        <taxon>Cucujiformia</taxon>
        <taxon>Chrysomeloidea</taxon>
        <taxon>Cerambycidae</taxon>
        <taxon>Lamiinae</taxon>
        <taxon>Acanthocinini</taxon>
        <taxon>Exocentrus</taxon>
    </lineage>
</organism>
<feature type="transmembrane region" description="Helical" evidence="12">
    <location>
        <begin position="214"/>
        <end position="235"/>
    </location>
</feature>
<keyword evidence="9 12" id="KW-0406">Ion transport</keyword>
<keyword evidence="10 12" id="KW-0472">Membrane</keyword>
<dbReference type="Proteomes" id="UP001159042">
    <property type="component" value="Unassembled WGS sequence"/>
</dbReference>
<feature type="transmembrane region" description="Helical" evidence="12">
    <location>
        <begin position="306"/>
        <end position="330"/>
    </location>
</feature>
<accession>A0AAV8W698</accession>
<dbReference type="PANTHER" id="PTHR11893">
    <property type="entry name" value="INNEXIN"/>
    <property type="match status" value="1"/>
</dbReference>
<dbReference type="GO" id="GO:0005243">
    <property type="term" value="F:gap junction channel activity"/>
    <property type="evidence" value="ECO:0007669"/>
    <property type="project" value="TreeGrafter"/>
</dbReference>
<keyword evidence="6" id="KW-0303">Gap junction</keyword>
<evidence type="ECO:0000256" key="11">
    <source>
        <dbReference type="ARBA" id="ARBA00023303"/>
    </source>
</evidence>
<dbReference type="GO" id="GO:0005886">
    <property type="term" value="C:plasma membrane"/>
    <property type="evidence" value="ECO:0007669"/>
    <property type="project" value="UniProtKB-SubCell"/>
</dbReference>
<evidence type="ECO:0000256" key="2">
    <source>
        <dbReference type="ARBA" id="ARBA00004651"/>
    </source>
</evidence>
<evidence type="ECO:0000256" key="9">
    <source>
        <dbReference type="ARBA" id="ARBA00023065"/>
    </source>
</evidence>
<keyword evidence="3 12" id="KW-0813">Transport</keyword>
<comment type="subcellular location">
    <subcellularLocation>
        <location evidence="1">Cell junction</location>
        <location evidence="1">Gap junction</location>
    </subcellularLocation>
    <subcellularLocation>
        <location evidence="2 12">Cell membrane</location>
        <topology evidence="2 12">Multi-pass membrane protein</topology>
    </subcellularLocation>
</comment>
<evidence type="ECO:0000313" key="14">
    <source>
        <dbReference type="Proteomes" id="UP001159042"/>
    </source>
</evidence>
<evidence type="ECO:0000256" key="10">
    <source>
        <dbReference type="ARBA" id="ARBA00023136"/>
    </source>
</evidence>
<comment type="similarity">
    <text evidence="12">Belongs to the pannexin family.</text>
</comment>
<dbReference type="EMBL" id="JANEYG010000008">
    <property type="protein sequence ID" value="KAJ8921852.1"/>
    <property type="molecule type" value="Genomic_DNA"/>
</dbReference>
<evidence type="ECO:0000256" key="1">
    <source>
        <dbReference type="ARBA" id="ARBA00004610"/>
    </source>
</evidence>
<evidence type="ECO:0000256" key="4">
    <source>
        <dbReference type="ARBA" id="ARBA00022475"/>
    </source>
</evidence>
<keyword evidence="5 12" id="KW-0812">Transmembrane</keyword>
<gene>
    <name evidence="12" type="primary">inx</name>
    <name evidence="13" type="ORF">NQ315_008484</name>
</gene>
<dbReference type="PANTHER" id="PTHR11893:SF38">
    <property type="entry name" value="INNEXIN INX7"/>
    <property type="match status" value="1"/>
</dbReference>
<evidence type="ECO:0000256" key="5">
    <source>
        <dbReference type="ARBA" id="ARBA00022692"/>
    </source>
</evidence>
<evidence type="ECO:0000256" key="3">
    <source>
        <dbReference type="ARBA" id="ARBA00022448"/>
    </source>
</evidence>
<evidence type="ECO:0000256" key="8">
    <source>
        <dbReference type="ARBA" id="ARBA00022989"/>
    </source>
</evidence>
<dbReference type="Pfam" id="PF00876">
    <property type="entry name" value="Innexin"/>
    <property type="match status" value="1"/>
</dbReference>
<dbReference type="PRINTS" id="PR01262">
    <property type="entry name" value="INNEXIN"/>
</dbReference>
<keyword evidence="14" id="KW-1185">Reference proteome</keyword>
<comment type="function">
    <text evidence="12">Structural component of the gap junctions.</text>
</comment>
<evidence type="ECO:0000256" key="7">
    <source>
        <dbReference type="ARBA" id="ARBA00022949"/>
    </source>
</evidence>
<keyword evidence="4" id="KW-1003">Cell membrane</keyword>
<keyword evidence="11 12" id="KW-0407">Ion channel</keyword>
<sequence>MSLLATFESIKKNFKLKPQTYVIDNWVFKLHYKATVLIFLVSSLLVCSRQYIGEHIRCIADGGVPEHVMNTFCFFTSTFTVPWVNMTAEILSKTTDIKHLDASLLDSGNLAHPGVGPYGMNSGEPIKKHAYYQWVPFILFGQAIMFYITHLLWKKLEGGRLRYLVDGLKLAAFALADEEVTVRDSKIPSRQDKEKKINQIRQAFLTRVYINKTWSLKLIFCEILNLLHVILQVLITNTFLQGNFYKLGVEIMDDGLESNVDILDEVFPKVTKCTFYKYGPSGSIQLHDAMCVMALNVINEKIYTYLWFWFIFLFVCSGLGLLWRLLTLVLHSRSKKFNQMVFANTCPGKLNPWNVLTVSKRCNYTDWLFLKYLSKNIDGMVFREIFIGLAEEMEDKEPSKEALILSEEGGKYD</sequence>
<reference evidence="13 14" key="1">
    <citation type="journal article" date="2023" name="Insect Mol. Biol.">
        <title>Genome sequencing provides insights into the evolution of gene families encoding plant cell wall-degrading enzymes in longhorned beetles.</title>
        <authorList>
            <person name="Shin N.R."/>
            <person name="Okamura Y."/>
            <person name="Kirsch R."/>
            <person name="Pauchet Y."/>
        </authorList>
    </citation>
    <scope>NUCLEOTIDE SEQUENCE [LARGE SCALE GENOMIC DNA]</scope>
    <source>
        <strain evidence="13">EAD_L_NR</strain>
    </source>
</reference>
<dbReference type="PROSITE" id="PS51013">
    <property type="entry name" value="PANNEXIN"/>
    <property type="match status" value="1"/>
</dbReference>
<dbReference type="InterPro" id="IPR000990">
    <property type="entry name" value="Innexin"/>
</dbReference>
<dbReference type="GO" id="GO:0034220">
    <property type="term" value="P:monoatomic ion transmembrane transport"/>
    <property type="evidence" value="ECO:0007669"/>
    <property type="project" value="UniProtKB-KW"/>
</dbReference>
<keyword evidence="8 12" id="KW-1133">Transmembrane helix</keyword>
<evidence type="ECO:0000256" key="12">
    <source>
        <dbReference type="RuleBase" id="RU010713"/>
    </source>
</evidence>
<dbReference type="AlphaFoldDB" id="A0AAV8W698"/>
<dbReference type="GO" id="GO:0005921">
    <property type="term" value="C:gap junction"/>
    <property type="evidence" value="ECO:0007669"/>
    <property type="project" value="UniProtKB-SubCell"/>
</dbReference>
<evidence type="ECO:0000313" key="13">
    <source>
        <dbReference type="EMBL" id="KAJ8921852.1"/>
    </source>
</evidence>